<dbReference type="Proteomes" id="UP000076449">
    <property type="component" value="Chromosome III"/>
</dbReference>
<sequence length="459" mass="52831">MAVPIHDPLVGPILINQHGRVRLTPSMIPDASNFDAKDSSFFNKWSELPSPNQVREKAEAQWLSGTSLDKRRSLLYGGAHVRPPPAVFEDMGLVVKWGIQVGISEAQSIYAIHRFLNGRIPVPEVYGWRTDRDEKFIYMQYMRGRTLEEAWESLEHNERDIVCHQLRTAFNNLRQLKQDPSDTFIGNIMRSPLYDRALHLNYLSEAGPFTSVHEFHEWFTFLPRRPMPDPHSVPIEPFRHELFDDSSIKFTHGDLHRSNIILTPSKPYRLLAVVDWEQSGWLPEYWEARKAQYTAFHREEWSTKYLPMILDQYASTADPWDCGTQPAHYAVYIPTCDTGDVGKLIHVTGNPAQGFFLEFRRNYDFDAPQPSFQLIPLAQVDDRYIKDTVGNKEIGDTIARDRFESVATTVQPPSRSPNPFDLSAPNCQNWLLDYTEKLVAEDYVPDSTLSVIRNAPKVL</sequence>
<dbReference type="EMBL" id="CM002800">
    <property type="protein sequence ID" value="KZN86029.1"/>
    <property type="molecule type" value="Genomic_DNA"/>
</dbReference>
<dbReference type="InterPro" id="IPR011009">
    <property type="entry name" value="Kinase-like_dom_sf"/>
</dbReference>
<dbReference type="AlphaFoldDB" id="A0A167RIF3"/>
<name>A0A167RIF3_PENCH</name>
<organism evidence="2">
    <name type="scientific">Penicillium chrysogenum</name>
    <name type="common">Penicillium notatum</name>
    <dbReference type="NCBI Taxonomy" id="5076"/>
    <lineage>
        <taxon>Eukaryota</taxon>
        <taxon>Fungi</taxon>
        <taxon>Dikarya</taxon>
        <taxon>Ascomycota</taxon>
        <taxon>Pezizomycotina</taxon>
        <taxon>Eurotiomycetes</taxon>
        <taxon>Eurotiomycetidae</taxon>
        <taxon>Eurotiales</taxon>
        <taxon>Aspergillaceae</taxon>
        <taxon>Penicillium</taxon>
        <taxon>Penicillium chrysogenum species complex</taxon>
    </lineage>
</organism>
<accession>A0A167RIF3</accession>
<dbReference type="InterPro" id="IPR051678">
    <property type="entry name" value="AGP_Transferase"/>
</dbReference>
<protein>
    <recommendedName>
        <fullName evidence="1">Aminoglycoside phosphotransferase domain-containing protein</fullName>
    </recommendedName>
</protein>
<gene>
    <name evidence="2" type="ORF">EN45_102250</name>
</gene>
<proteinExistence type="predicted"/>
<dbReference type="Pfam" id="PF01636">
    <property type="entry name" value="APH"/>
    <property type="match status" value="1"/>
</dbReference>
<dbReference type="Gene3D" id="3.90.1200.10">
    <property type="match status" value="1"/>
</dbReference>
<evidence type="ECO:0000259" key="1">
    <source>
        <dbReference type="Pfam" id="PF01636"/>
    </source>
</evidence>
<dbReference type="SUPFAM" id="SSF56112">
    <property type="entry name" value="Protein kinase-like (PK-like)"/>
    <property type="match status" value="1"/>
</dbReference>
<dbReference type="InterPro" id="IPR046670">
    <property type="entry name" value="DUF6540"/>
</dbReference>
<dbReference type="PANTHER" id="PTHR21310:SF54">
    <property type="entry name" value="AMINOGLYCOSIDE PHOSPHOTRANSFERASE DOMAIN-CONTAINING PROTEIN"/>
    <property type="match status" value="1"/>
</dbReference>
<evidence type="ECO:0000313" key="2">
    <source>
        <dbReference type="EMBL" id="KZN86029.1"/>
    </source>
</evidence>
<dbReference type="PANTHER" id="PTHR21310">
    <property type="entry name" value="AMINOGLYCOSIDE PHOSPHOTRANSFERASE-RELATED-RELATED"/>
    <property type="match status" value="1"/>
</dbReference>
<dbReference type="InterPro" id="IPR002575">
    <property type="entry name" value="Aminoglycoside_PTrfase"/>
</dbReference>
<dbReference type="Pfam" id="PF20174">
    <property type="entry name" value="DUF6540"/>
    <property type="match status" value="1"/>
</dbReference>
<reference evidence="2" key="1">
    <citation type="journal article" date="2014" name="Genome Announc.">
        <title>Complete sequencing and chromosome-scale genome assembly of the industrial progenitor strain P2niaD18 from the penicillin producer Penicillium chrysogenum.</title>
        <authorList>
            <person name="Specht T."/>
            <person name="Dahlmann T.A."/>
            <person name="Zadra I."/>
            <person name="Kurnsteiner H."/>
            <person name="Kuck U."/>
        </authorList>
    </citation>
    <scope>NUCLEOTIDE SEQUENCE [LARGE SCALE GENOMIC DNA]</scope>
    <source>
        <strain evidence="2">P2niaD18</strain>
    </source>
</reference>
<feature type="domain" description="Aminoglycoside phosphotransferase" evidence="1">
    <location>
        <begin position="106"/>
        <end position="314"/>
    </location>
</feature>